<evidence type="ECO:0000313" key="2">
    <source>
        <dbReference type="Proteomes" id="UP000612808"/>
    </source>
</evidence>
<organism evidence="1 2">
    <name type="scientific">Actinocatenispora rupis</name>
    <dbReference type="NCBI Taxonomy" id="519421"/>
    <lineage>
        <taxon>Bacteria</taxon>
        <taxon>Bacillati</taxon>
        <taxon>Actinomycetota</taxon>
        <taxon>Actinomycetes</taxon>
        <taxon>Micromonosporales</taxon>
        <taxon>Micromonosporaceae</taxon>
        <taxon>Actinocatenispora</taxon>
    </lineage>
</organism>
<dbReference type="InterPro" id="IPR046288">
    <property type="entry name" value="DUF6325"/>
</dbReference>
<protein>
    <recommendedName>
        <fullName evidence="3">DUF1269 domain-containing protein</fullName>
    </recommendedName>
</protein>
<accession>A0A8J3J7B3</accession>
<proteinExistence type="predicted"/>
<gene>
    <name evidence="1" type="ORF">Aru02nite_63170</name>
</gene>
<reference evidence="1" key="1">
    <citation type="submission" date="2021-01" db="EMBL/GenBank/DDBJ databases">
        <title>Whole genome shotgun sequence of Actinocatenispora rupis NBRC 107355.</title>
        <authorList>
            <person name="Komaki H."/>
            <person name="Tamura T."/>
        </authorList>
    </citation>
    <scope>NUCLEOTIDE SEQUENCE</scope>
    <source>
        <strain evidence="1">NBRC 107355</strain>
    </source>
</reference>
<dbReference type="AlphaFoldDB" id="A0A8J3J7B3"/>
<dbReference type="RefSeq" id="WP_203663723.1">
    <property type="nucleotide sequence ID" value="NZ_BAAAZM010000021.1"/>
</dbReference>
<evidence type="ECO:0000313" key="1">
    <source>
        <dbReference type="EMBL" id="GID15428.1"/>
    </source>
</evidence>
<comment type="caution">
    <text evidence="1">The sequence shown here is derived from an EMBL/GenBank/DDBJ whole genome shotgun (WGS) entry which is preliminary data.</text>
</comment>
<evidence type="ECO:0008006" key="3">
    <source>
        <dbReference type="Google" id="ProtNLM"/>
    </source>
</evidence>
<sequence>MSRGPMEFVVVEFPSQTIDERFALRLRDIVAAGLVRMVDVMVVARDERGTVTAQEFADLDPARTRAYAEVVHSIEGLISDEDVAEVAEQVRPGTCALVVLLEHLWLAGIAAAMADAGGRMVFTERIPAPVVERVLDERAAS</sequence>
<name>A0A8J3J7B3_9ACTN</name>
<dbReference type="Pfam" id="PF19850">
    <property type="entry name" value="DUF6325"/>
    <property type="match status" value="1"/>
</dbReference>
<keyword evidence="2" id="KW-1185">Reference proteome</keyword>
<dbReference type="Proteomes" id="UP000612808">
    <property type="component" value="Unassembled WGS sequence"/>
</dbReference>
<dbReference type="EMBL" id="BOMB01000041">
    <property type="protein sequence ID" value="GID15428.1"/>
    <property type="molecule type" value="Genomic_DNA"/>
</dbReference>